<feature type="coiled-coil region" evidence="1">
    <location>
        <begin position="121"/>
        <end position="148"/>
    </location>
</feature>
<dbReference type="OrthoDB" id="1099722at2"/>
<keyword evidence="2" id="KW-0812">Transmembrane</keyword>
<evidence type="ECO:0000313" key="5">
    <source>
        <dbReference type="Proteomes" id="UP000295131"/>
    </source>
</evidence>
<keyword evidence="1" id="KW-0175">Coiled coil</keyword>
<dbReference type="NCBIfam" id="NF033632">
    <property type="entry name" value="SLATT_4"/>
    <property type="match status" value="1"/>
</dbReference>
<feature type="transmembrane region" description="Helical" evidence="2">
    <location>
        <begin position="66"/>
        <end position="88"/>
    </location>
</feature>
<sequence length="195" mass="21947">MEPERYALESQIRECYGRCAYTHKTHEKMAERLHSRHKAGKWANIILSSLITGGAVSAIFDKGSTWEGYAIYATVVLSVLSLIFNAYLKDLDPGALAQRHREAGSDIWNVREAYLSLIADITAQNSDLQALRQRRDNLQAALHKIYHAAPHTDGKAYGKAQDALKNNEDLTFSEHEIDAMLPNSLRRTPQSIDRP</sequence>
<keyword evidence="2" id="KW-0472">Membrane</keyword>
<keyword evidence="5" id="KW-1185">Reference proteome</keyword>
<evidence type="ECO:0000313" key="4">
    <source>
        <dbReference type="EMBL" id="TDH39472.1"/>
    </source>
</evidence>
<accession>A0A4R5PQP6</accession>
<evidence type="ECO:0000256" key="2">
    <source>
        <dbReference type="SAM" id="Phobius"/>
    </source>
</evidence>
<dbReference type="InterPro" id="IPR040811">
    <property type="entry name" value="SLATT_4"/>
</dbReference>
<proteinExistence type="predicted"/>
<dbReference type="Proteomes" id="UP000295131">
    <property type="component" value="Unassembled WGS sequence"/>
</dbReference>
<feature type="domain" description="SMODS and SLOG-associating 2TM effector" evidence="3">
    <location>
        <begin position="8"/>
        <end position="176"/>
    </location>
</feature>
<protein>
    <submittedName>
        <fullName evidence="4">SLATT domain-containing protein</fullName>
    </submittedName>
</protein>
<reference evidence="4 5" key="1">
    <citation type="journal article" date="2013" name="Int. J. Syst. Evol. Microbiol.">
        <title>Hoeflea suaedae sp. nov., an endophytic bacterium isolated from the root of the halophyte Suaeda maritima.</title>
        <authorList>
            <person name="Chung E.J."/>
            <person name="Park J.A."/>
            <person name="Pramanik P."/>
            <person name="Bibi F."/>
            <person name="Jeon C.O."/>
            <person name="Chung Y.R."/>
        </authorList>
    </citation>
    <scope>NUCLEOTIDE SEQUENCE [LARGE SCALE GENOMIC DNA]</scope>
    <source>
        <strain evidence="4 5">YC6898</strain>
    </source>
</reference>
<keyword evidence="2" id="KW-1133">Transmembrane helix</keyword>
<name>A0A4R5PQP6_9HYPH</name>
<dbReference type="EMBL" id="SMSI01000001">
    <property type="protein sequence ID" value="TDH39472.1"/>
    <property type="molecule type" value="Genomic_DNA"/>
</dbReference>
<gene>
    <name evidence="4" type="ORF">E2A64_07690</name>
</gene>
<feature type="transmembrane region" description="Helical" evidence="2">
    <location>
        <begin position="42"/>
        <end position="60"/>
    </location>
</feature>
<organism evidence="4 5">
    <name type="scientific">Pseudohoeflea suaedae</name>
    <dbReference type="NCBI Taxonomy" id="877384"/>
    <lineage>
        <taxon>Bacteria</taxon>
        <taxon>Pseudomonadati</taxon>
        <taxon>Pseudomonadota</taxon>
        <taxon>Alphaproteobacteria</taxon>
        <taxon>Hyphomicrobiales</taxon>
        <taxon>Rhizobiaceae</taxon>
        <taxon>Pseudohoeflea</taxon>
    </lineage>
</organism>
<evidence type="ECO:0000256" key="1">
    <source>
        <dbReference type="SAM" id="Coils"/>
    </source>
</evidence>
<comment type="caution">
    <text evidence="4">The sequence shown here is derived from an EMBL/GenBank/DDBJ whole genome shotgun (WGS) entry which is preliminary data.</text>
</comment>
<dbReference type="AlphaFoldDB" id="A0A4R5PQP6"/>
<dbReference type="Pfam" id="PF18186">
    <property type="entry name" value="SLATT_4"/>
    <property type="match status" value="1"/>
</dbReference>
<evidence type="ECO:0000259" key="3">
    <source>
        <dbReference type="Pfam" id="PF18186"/>
    </source>
</evidence>